<feature type="compositionally biased region" description="Basic residues" evidence="1">
    <location>
        <begin position="92"/>
        <end position="101"/>
    </location>
</feature>
<evidence type="ECO:0000313" key="2">
    <source>
        <dbReference type="EMBL" id="PNJ29302.1"/>
    </source>
</evidence>
<sequence length="164" mass="17915">GGVDAGLRVGGRCVHKQTGRHATLLGVVKEGSTSAKVQWDEAEITISDTPLYNLEPCEPLPFDVARFRGLTASVLLDLTYLTGIHEDMGKQSTKRHEKKHRHESEEKGDVEQKPESESALDMRTGLTSDDVKSQGTTSSKSENEIASFSLDPTLPSVESQHQIT</sequence>
<dbReference type="AlphaFoldDB" id="A0A2J8T8H3"/>
<gene>
    <name evidence="2" type="ORF">CR201_G0037105</name>
</gene>
<organism evidence="2">
    <name type="scientific">Pongo abelii</name>
    <name type="common">Sumatran orangutan</name>
    <name type="synonym">Pongo pygmaeus abelii</name>
    <dbReference type="NCBI Taxonomy" id="9601"/>
    <lineage>
        <taxon>Eukaryota</taxon>
        <taxon>Metazoa</taxon>
        <taxon>Chordata</taxon>
        <taxon>Craniata</taxon>
        <taxon>Vertebrata</taxon>
        <taxon>Euteleostomi</taxon>
        <taxon>Mammalia</taxon>
        <taxon>Eutheria</taxon>
        <taxon>Euarchontoglires</taxon>
        <taxon>Primates</taxon>
        <taxon>Haplorrhini</taxon>
        <taxon>Catarrhini</taxon>
        <taxon>Hominidae</taxon>
        <taxon>Pongo</taxon>
    </lineage>
</organism>
<feature type="non-terminal residue" evidence="2">
    <location>
        <position position="164"/>
    </location>
</feature>
<dbReference type="EMBL" id="NDHI03003517">
    <property type="protein sequence ID" value="PNJ29302.1"/>
    <property type="molecule type" value="Genomic_DNA"/>
</dbReference>
<feature type="compositionally biased region" description="Basic and acidic residues" evidence="1">
    <location>
        <begin position="102"/>
        <end position="116"/>
    </location>
</feature>
<feature type="compositionally biased region" description="Polar residues" evidence="1">
    <location>
        <begin position="133"/>
        <end position="146"/>
    </location>
</feature>
<accession>A0A2J8T8H3</accession>
<reference evidence="2" key="1">
    <citation type="submission" date="2017-12" db="EMBL/GenBank/DDBJ databases">
        <title>High-resolution comparative analysis of great ape genomes.</title>
        <authorList>
            <person name="Pollen A."/>
            <person name="Hastie A."/>
            <person name="Hormozdiari F."/>
            <person name="Dougherty M."/>
            <person name="Liu R."/>
            <person name="Chaisson M."/>
            <person name="Hoppe E."/>
            <person name="Hill C."/>
            <person name="Pang A."/>
            <person name="Hillier L."/>
            <person name="Baker C."/>
            <person name="Armstrong J."/>
            <person name="Shendure J."/>
            <person name="Paten B."/>
            <person name="Wilson R."/>
            <person name="Chao H."/>
            <person name="Schneider V."/>
            <person name="Ventura M."/>
            <person name="Kronenberg Z."/>
            <person name="Murali S."/>
            <person name="Gordon D."/>
            <person name="Cantsilieris S."/>
            <person name="Munson K."/>
            <person name="Nelson B."/>
            <person name="Raja A."/>
            <person name="Underwood J."/>
            <person name="Diekhans M."/>
            <person name="Fiddes I."/>
            <person name="Haussler D."/>
            <person name="Eichler E."/>
        </authorList>
    </citation>
    <scope>NUCLEOTIDE SEQUENCE [LARGE SCALE GENOMIC DNA]</scope>
    <source>
        <strain evidence="2">Susie</strain>
    </source>
</reference>
<feature type="region of interest" description="Disordered" evidence="1">
    <location>
        <begin position="86"/>
        <end position="164"/>
    </location>
</feature>
<feature type="non-terminal residue" evidence="2">
    <location>
        <position position="1"/>
    </location>
</feature>
<protein>
    <submittedName>
        <fullName evidence="2">HERC1 isoform 9</fullName>
    </submittedName>
</protein>
<comment type="caution">
    <text evidence="2">The sequence shown here is derived from an EMBL/GenBank/DDBJ whole genome shotgun (WGS) entry which is preliminary data.</text>
</comment>
<name>A0A2J8T8H3_PONAB</name>
<evidence type="ECO:0000256" key="1">
    <source>
        <dbReference type="SAM" id="MobiDB-lite"/>
    </source>
</evidence>
<proteinExistence type="predicted"/>